<dbReference type="PRINTS" id="PR00420">
    <property type="entry name" value="RNGMNOXGNASE"/>
</dbReference>
<keyword evidence="4" id="KW-0521">NADP</keyword>
<feature type="compositionally biased region" description="Polar residues" evidence="7">
    <location>
        <begin position="44"/>
        <end position="61"/>
    </location>
</feature>
<reference evidence="10" key="1">
    <citation type="submission" date="2020-06" db="EMBL/GenBank/DDBJ databases">
        <authorList>
            <consortium name="Plant Systems Biology data submission"/>
        </authorList>
    </citation>
    <scope>NUCLEOTIDE SEQUENCE</scope>
    <source>
        <strain evidence="10">D6</strain>
    </source>
</reference>
<dbReference type="SUPFAM" id="SSF51905">
    <property type="entry name" value="FAD/NAD(P)-binding domain"/>
    <property type="match status" value="1"/>
</dbReference>
<dbReference type="Proteomes" id="UP001153069">
    <property type="component" value="Unassembled WGS sequence"/>
</dbReference>
<keyword evidence="2" id="KW-0285">Flavoprotein</keyword>
<keyword evidence="8" id="KW-0732">Signal</keyword>
<feature type="signal peptide" evidence="8">
    <location>
        <begin position="1"/>
        <end position="31"/>
    </location>
</feature>
<evidence type="ECO:0000259" key="9">
    <source>
        <dbReference type="Pfam" id="PF01494"/>
    </source>
</evidence>
<dbReference type="GO" id="GO:0004502">
    <property type="term" value="F:kynurenine 3-monooxygenase activity"/>
    <property type="evidence" value="ECO:0007669"/>
    <property type="project" value="TreeGrafter"/>
</dbReference>
<comment type="caution">
    <text evidence="10">The sequence shown here is derived from an EMBL/GenBank/DDBJ whole genome shotgun (WGS) entry which is preliminary data.</text>
</comment>
<dbReference type="GO" id="GO:0070189">
    <property type="term" value="P:kynurenine metabolic process"/>
    <property type="evidence" value="ECO:0007669"/>
    <property type="project" value="TreeGrafter"/>
</dbReference>
<protein>
    <submittedName>
        <fullName evidence="10">Kynurenine 3-monooxygenase</fullName>
    </submittedName>
</protein>
<keyword evidence="6" id="KW-0503">Monooxygenase</keyword>
<evidence type="ECO:0000256" key="7">
    <source>
        <dbReference type="SAM" id="MobiDB-lite"/>
    </source>
</evidence>
<feature type="region of interest" description="Disordered" evidence="7">
    <location>
        <begin position="44"/>
        <end position="71"/>
    </location>
</feature>
<keyword evidence="11" id="KW-1185">Reference proteome</keyword>
<evidence type="ECO:0000313" key="11">
    <source>
        <dbReference type="Proteomes" id="UP001153069"/>
    </source>
</evidence>
<evidence type="ECO:0000256" key="8">
    <source>
        <dbReference type="SAM" id="SignalP"/>
    </source>
</evidence>
<dbReference type="PANTHER" id="PTHR46028">
    <property type="entry name" value="KYNURENINE 3-MONOOXYGENASE"/>
    <property type="match status" value="1"/>
</dbReference>
<evidence type="ECO:0000256" key="6">
    <source>
        <dbReference type="ARBA" id="ARBA00023033"/>
    </source>
</evidence>
<evidence type="ECO:0000256" key="3">
    <source>
        <dbReference type="ARBA" id="ARBA00022827"/>
    </source>
</evidence>
<evidence type="ECO:0000256" key="2">
    <source>
        <dbReference type="ARBA" id="ARBA00022630"/>
    </source>
</evidence>
<evidence type="ECO:0000313" key="10">
    <source>
        <dbReference type="EMBL" id="CAB9507252.1"/>
    </source>
</evidence>
<dbReference type="InterPro" id="IPR036188">
    <property type="entry name" value="FAD/NAD-bd_sf"/>
</dbReference>
<dbReference type="InterPro" id="IPR002938">
    <property type="entry name" value="FAD-bd"/>
</dbReference>
<dbReference type="AlphaFoldDB" id="A0A9N8HBZ8"/>
<feature type="domain" description="FAD-binding" evidence="9">
    <location>
        <begin position="77"/>
        <end position="459"/>
    </location>
</feature>
<dbReference type="GO" id="GO:0071949">
    <property type="term" value="F:FAD binding"/>
    <property type="evidence" value="ECO:0007669"/>
    <property type="project" value="InterPro"/>
</dbReference>
<gene>
    <name evidence="10" type="ORF">SEMRO_299_G111290.1</name>
</gene>
<dbReference type="Gene3D" id="3.50.50.60">
    <property type="entry name" value="FAD/NAD(P)-binding domain"/>
    <property type="match status" value="1"/>
</dbReference>
<comment type="cofactor">
    <cofactor evidence="1">
        <name>FAD</name>
        <dbReference type="ChEBI" id="CHEBI:57692"/>
    </cofactor>
</comment>
<accession>A0A9N8HBZ8</accession>
<sequence>MIVLEDRRRLLLTLSLGLLQLLLLSTQQAVGFVPLPTTIPCSANSRSPVGSTRVSTGSSLAAVSEDKQQQQGPLENMQVAIAGAGPTGLLLAHLLLQKGARVALYESRADPRRIAASTSSSKSGFAYALGLGIRGRSAIRAVDESLWQAVRQKGNECDRFRLHIGPFRVQLRAGNTNKKRTFFRRRRNNNNPKQQPEPSLLLFQTDLCGSLLEELEQRYSSSSQLQMFFSSRILECDLAKQRITIDRNKNVTIVQAYDLLVGCDGVNSIVRSAMKKATDTAFTADKQTLPGEFKVARLESIPPKLDPTSVALLIPKTGTTTAFLEPTIEGSCCILFAGREGDAILSSPTISTSTEQTSSNNKTRALAETIAASFPLLEGADLDHVADQLLAQKPGSASSVTCNTYHYRSSVALAGDAAHATGGVSGQGVNSALLDAVALRDCLLEYYTTSSSQNRNDQALQSALEAYSKRQVPEGKALYDLSFGPKPRGLKKLLFLAKGFRDTVFQGRWGIGKPPLQTLLTTSMEPFSSIRRRMDYYYDTPFPDDDYFDSAISSVYDDASNTNSNNEAEKTNATERPPQVRQ</sequence>
<name>A0A9N8HBZ8_9STRA</name>
<keyword evidence="3" id="KW-0274">FAD</keyword>
<feature type="region of interest" description="Disordered" evidence="7">
    <location>
        <begin position="558"/>
        <end position="582"/>
    </location>
</feature>
<feature type="chain" id="PRO_5040466438" evidence="8">
    <location>
        <begin position="32"/>
        <end position="582"/>
    </location>
</feature>
<evidence type="ECO:0000256" key="5">
    <source>
        <dbReference type="ARBA" id="ARBA00023002"/>
    </source>
</evidence>
<evidence type="ECO:0000256" key="4">
    <source>
        <dbReference type="ARBA" id="ARBA00022857"/>
    </source>
</evidence>
<keyword evidence="5" id="KW-0560">Oxidoreductase</keyword>
<organism evidence="10 11">
    <name type="scientific">Seminavis robusta</name>
    <dbReference type="NCBI Taxonomy" id="568900"/>
    <lineage>
        <taxon>Eukaryota</taxon>
        <taxon>Sar</taxon>
        <taxon>Stramenopiles</taxon>
        <taxon>Ochrophyta</taxon>
        <taxon>Bacillariophyta</taxon>
        <taxon>Bacillariophyceae</taxon>
        <taxon>Bacillariophycidae</taxon>
        <taxon>Naviculales</taxon>
        <taxon>Naviculaceae</taxon>
        <taxon>Seminavis</taxon>
    </lineage>
</organism>
<evidence type="ECO:0000256" key="1">
    <source>
        <dbReference type="ARBA" id="ARBA00001974"/>
    </source>
</evidence>
<dbReference type="PANTHER" id="PTHR46028:SF2">
    <property type="entry name" value="KYNURENINE 3-MONOOXYGENASE"/>
    <property type="match status" value="1"/>
</dbReference>
<dbReference type="OrthoDB" id="655030at2759"/>
<dbReference type="EMBL" id="CAICTM010000298">
    <property type="protein sequence ID" value="CAB9507252.1"/>
    <property type="molecule type" value="Genomic_DNA"/>
</dbReference>
<proteinExistence type="predicted"/>
<dbReference type="Pfam" id="PF01494">
    <property type="entry name" value="FAD_binding_3"/>
    <property type="match status" value="1"/>
</dbReference>